<dbReference type="Proteomes" id="UP000004947">
    <property type="component" value="Unassembled WGS sequence"/>
</dbReference>
<dbReference type="SUPFAM" id="SSF53649">
    <property type="entry name" value="Alkaline phosphatase-like"/>
    <property type="match status" value="1"/>
</dbReference>
<reference evidence="2 3" key="1">
    <citation type="journal article" date="2010" name="J. Bacteriol.">
        <title>Genome sequence of Lentisphaera araneosa HTCC2155T, the type species of the order Lentisphaerales in the phylum Lentisphaerae.</title>
        <authorList>
            <person name="Thrash J.C."/>
            <person name="Cho J.C."/>
            <person name="Vergin K.L."/>
            <person name="Morris R.M."/>
            <person name="Giovannoni S.J."/>
        </authorList>
    </citation>
    <scope>NUCLEOTIDE SEQUENCE [LARGE SCALE GENOMIC DNA]</scope>
    <source>
        <strain evidence="2 3">HTCC2155</strain>
    </source>
</reference>
<accession>A6DJ42</accession>
<evidence type="ECO:0000313" key="2">
    <source>
        <dbReference type="EMBL" id="EDM28478.1"/>
    </source>
</evidence>
<dbReference type="InterPro" id="IPR052701">
    <property type="entry name" value="GAG_Ulvan_Degrading_Sulfatases"/>
</dbReference>
<dbReference type="AlphaFoldDB" id="A6DJ42"/>
<protein>
    <submittedName>
        <fullName evidence="2">Probable sulfatase atsG</fullName>
    </submittedName>
</protein>
<dbReference type="CDD" id="cd16027">
    <property type="entry name" value="SGSH"/>
    <property type="match status" value="1"/>
</dbReference>
<feature type="domain" description="Sulfatase N-terminal" evidence="1">
    <location>
        <begin position="40"/>
        <end position="328"/>
    </location>
</feature>
<sequence length="645" mass="74388">MKNLYSKRHSNTNISSNKIFSFLLALFLSITIYAEEFTKPNILWITSEDLSAKWLGCYGNETIKTPNIDKFASESFLYSHAFATAPVCAVARSSWITGMNPVSIGTVYMRCRTRLPEHIKLYPDQLRANGYFASNHTKCDYNISNRFGKRMDEKKGKAKGIYLDTWDSYELYGWRNAKRKKGQPFFQVYNIGNGHESGLHKEHKNGLDYAPENMALRAYHPDIPEMRKDYAKYQTIVSRSLEARFKSILDELEKDGLTDDTVVIYTTDHGGIVGRSKRFLYDSGTHVAHMVRIPEKFKQLWPTDQPGSIIDRPIAFIDMPKTWLAITGSEIPEEMQGTIFLGPKTEKANKYVYLQRQRMDAAHDMQRAVRSKKYLYIRQYEPFRPNGQYLQYLWKAPSMKAWLEYHQAGLTNETTGAFFNPKPIEQLFDCEEDPDNVNNLANDPKYTQIKKEMVSALKGFQNKFQDCGFIPEATLDARIRKNETTIYEFLRNPKLYNQAKYMAAAELSSFATKNDLPKILDLLTSTDEALQYWGIVACLNLKSAAYTDEVKAAINKIALLDLNDHENHDVVAMAALYQIKNEYNQPEGYKTLGKIINSRGMASKRAWSNIYLMGKDVEPFVSVLEMQEFEKSDLEFLNELKKFYF</sequence>
<dbReference type="RefSeq" id="WP_007277918.1">
    <property type="nucleotide sequence ID" value="NZ_ABCK01000005.1"/>
</dbReference>
<dbReference type="InterPro" id="IPR017850">
    <property type="entry name" value="Alkaline_phosphatase_core_sf"/>
</dbReference>
<dbReference type="STRING" id="313628.LNTAR_11196"/>
<evidence type="ECO:0000259" key="1">
    <source>
        <dbReference type="Pfam" id="PF00884"/>
    </source>
</evidence>
<dbReference type="eggNOG" id="COG1413">
    <property type="taxonomic scope" value="Bacteria"/>
</dbReference>
<proteinExistence type="predicted"/>
<keyword evidence="3" id="KW-1185">Reference proteome</keyword>
<evidence type="ECO:0000313" key="3">
    <source>
        <dbReference type="Proteomes" id="UP000004947"/>
    </source>
</evidence>
<dbReference type="InterPro" id="IPR000917">
    <property type="entry name" value="Sulfatase_N"/>
</dbReference>
<gene>
    <name evidence="2" type="ORF">LNTAR_11196</name>
</gene>
<name>A6DJ42_9BACT</name>
<dbReference type="PANTHER" id="PTHR43751">
    <property type="entry name" value="SULFATASE"/>
    <property type="match status" value="1"/>
</dbReference>
<comment type="caution">
    <text evidence="2">The sequence shown here is derived from an EMBL/GenBank/DDBJ whole genome shotgun (WGS) entry which is preliminary data.</text>
</comment>
<dbReference type="Pfam" id="PF00884">
    <property type="entry name" value="Sulfatase"/>
    <property type="match status" value="1"/>
</dbReference>
<dbReference type="Gene3D" id="3.40.720.10">
    <property type="entry name" value="Alkaline Phosphatase, subunit A"/>
    <property type="match status" value="1"/>
</dbReference>
<dbReference type="EMBL" id="ABCK01000005">
    <property type="protein sequence ID" value="EDM28478.1"/>
    <property type="molecule type" value="Genomic_DNA"/>
</dbReference>
<dbReference type="PANTHER" id="PTHR43751:SF1">
    <property type="entry name" value="SULFATASE ATSG-RELATED"/>
    <property type="match status" value="1"/>
</dbReference>
<dbReference type="eggNOG" id="COG3119">
    <property type="taxonomic scope" value="Bacteria"/>
</dbReference>
<organism evidence="2 3">
    <name type="scientific">Lentisphaera araneosa HTCC2155</name>
    <dbReference type="NCBI Taxonomy" id="313628"/>
    <lineage>
        <taxon>Bacteria</taxon>
        <taxon>Pseudomonadati</taxon>
        <taxon>Lentisphaerota</taxon>
        <taxon>Lentisphaeria</taxon>
        <taxon>Lentisphaerales</taxon>
        <taxon>Lentisphaeraceae</taxon>
        <taxon>Lentisphaera</taxon>
    </lineage>
</organism>
<dbReference type="OrthoDB" id="9762324at2"/>